<dbReference type="Pfam" id="PF12833">
    <property type="entry name" value="HTH_18"/>
    <property type="match status" value="1"/>
</dbReference>
<dbReference type="InterPro" id="IPR009057">
    <property type="entry name" value="Homeodomain-like_sf"/>
</dbReference>
<comment type="caution">
    <text evidence="5">The sequence shown here is derived from an EMBL/GenBank/DDBJ whole genome shotgun (WGS) entry which is preliminary data.</text>
</comment>
<evidence type="ECO:0000259" key="4">
    <source>
        <dbReference type="PROSITE" id="PS01124"/>
    </source>
</evidence>
<proteinExistence type="predicted"/>
<dbReference type="GO" id="GO:0043565">
    <property type="term" value="F:sequence-specific DNA binding"/>
    <property type="evidence" value="ECO:0007669"/>
    <property type="project" value="InterPro"/>
</dbReference>
<dbReference type="OrthoDB" id="9807321at2"/>
<dbReference type="Proteomes" id="UP000307943">
    <property type="component" value="Unassembled WGS sequence"/>
</dbReference>
<feature type="domain" description="HTH araC/xylS-type" evidence="4">
    <location>
        <begin position="158"/>
        <end position="256"/>
    </location>
</feature>
<dbReference type="AlphaFoldDB" id="A0A5C4TBZ5"/>
<evidence type="ECO:0000256" key="1">
    <source>
        <dbReference type="ARBA" id="ARBA00023015"/>
    </source>
</evidence>
<dbReference type="InterPro" id="IPR018060">
    <property type="entry name" value="HTH_AraC"/>
</dbReference>
<dbReference type="SUPFAM" id="SSF46689">
    <property type="entry name" value="Homeodomain-like"/>
    <property type="match status" value="2"/>
</dbReference>
<evidence type="ECO:0000313" key="6">
    <source>
        <dbReference type="Proteomes" id="UP000307943"/>
    </source>
</evidence>
<dbReference type="GO" id="GO:0003700">
    <property type="term" value="F:DNA-binding transcription factor activity"/>
    <property type="evidence" value="ECO:0007669"/>
    <property type="project" value="InterPro"/>
</dbReference>
<name>A0A5C4TBZ5_9BACL</name>
<gene>
    <name evidence="5" type="ORF">FE784_12440</name>
</gene>
<dbReference type="PANTHER" id="PTHR43280">
    <property type="entry name" value="ARAC-FAMILY TRANSCRIPTIONAL REGULATOR"/>
    <property type="match status" value="1"/>
</dbReference>
<dbReference type="PANTHER" id="PTHR43280:SF28">
    <property type="entry name" value="HTH-TYPE TRANSCRIPTIONAL ACTIVATOR RHAS"/>
    <property type="match status" value="1"/>
</dbReference>
<dbReference type="InterPro" id="IPR037923">
    <property type="entry name" value="HTH-like"/>
</dbReference>
<reference evidence="5 6" key="1">
    <citation type="submission" date="2019-05" db="EMBL/GenBank/DDBJ databases">
        <title>We sequenced the genome of Paenibacillus hemerocallicola KCTC 33185 for further insight into its adaptation and study the phylogeny of Paenibacillus.</title>
        <authorList>
            <person name="Narsing Rao M.P."/>
        </authorList>
    </citation>
    <scope>NUCLEOTIDE SEQUENCE [LARGE SCALE GENOMIC DNA]</scope>
    <source>
        <strain evidence="5 6">KCTC 33185</strain>
    </source>
</reference>
<accession>A0A5C4TBZ5</accession>
<keyword evidence="1" id="KW-0805">Transcription regulation</keyword>
<protein>
    <submittedName>
        <fullName evidence="5">Helix-turn-helix transcriptional regulator</fullName>
    </submittedName>
</protein>
<evidence type="ECO:0000313" key="5">
    <source>
        <dbReference type="EMBL" id="TNJ65979.1"/>
    </source>
</evidence>
<dbReference type="SUPFAM" id="SSF51215">
    <property type="entry name" value="Regulatory protein AraC"/>
    <property type="match status" value="1"/>
</dbReference>
<evidence type="ECO:0000256" key="2">
    <source>
        <dbReference type="ARBA" id="ARBA00023125"/>
    </source>
</evidence>
<dbReference type="PROSITE" id="PS01124">
    <property type="entry name" value="HTH_ARAC_FAMILY_2"/>
    <property type="match status" value="1"/>
</dbReference>
<dbReference type="InterPro" id="IPR018062">
    <property type="entry name" value="HTH_AraC-typ_CS"/>
</dbReference>
<dbReference type="EMBL" id="VDCQ01000014">
    <property type="protein sequence ID" value="TNJ65979.1"/>
    <property type="molecule type" value="Genomic_DNA"/>
</dbReference>
<dbReference type="PROSITE" id="PS00041">
    <property type="entry name" value="HTH_ARAC_FAMILY_1"/>
    <property type="match status" value="1"/>
</dbReference>
<keyword evidence="3" id="KW-0804">Transcription</keyword>
<organism evidence="5 6">
    <name type="scientific">Paenibacillus hemerocallicola</name>
    <dbReference type="NCBI Taxonomy" id="1172614"/>
    <lineage>
        <taxon>Bacteria</taxon>
        <taxon>Bacillati</taxon>
        <taxon>Bacillota</taxon>
        <taxon>Bacilli</taxon>
        <taxon>Bacillales</taxon>
        <taxon>Paenibacillaceae</taxon>
        <taxon>Paenibacillus</taxon>
    </lineage>
</organism>
<dbReference type="SMART" id="SM00342">
    <property type="entry name" value="HTH_ARAC"/>
    <property type="match status" value="1"/>
</dbReference>
<keyword evidence="2" id="KW-0238">DNA-binding</keyword>
<keyword evidence="6" id="KW-1185">Reference proteome</keyword>
<dbReference type="RefSeq" id="WP_139602520.1">
    <property type="nucleotide sequence ID" value="NZ_VDCQ01000014.1"/>
</dbReference>
<sequence>MKLQWIGYDNLVPNWRRSKFVSNQYIIVLVVYGQVMYEIDEVSLTLSKGDILITYPGTTRFGTNGPYPPHRKYSAHFTLDPSRHELLNELSVIKGYQHFKSRKFDYYHQRFTSMHRQWRGSSPLREFACQGMVMELFCSMLTGLQQQNIPAHRQLIVSELEAYIQAHFNEDIRVSQLAELVRLSPNYVTTIFKEITGQSPIDYVHHHRVSVASDLLLHSDMNIREISDYLGFCEPAYFNRIFKKVTGLPPSELQKQHV</sequence>
<dbReference type="Gene3D" id="1.10.10.60">
    <property type="entry name" value="Homeodomain-like"/>
    <property type="match status" value="2"/>
</dbReference>
<evidence type="ECO:0000256" key="3">
    <source>
        <dbReference type="ARBA" id="ARBA00023163"/>
    </source>
</evidence>